<dbReference type="AlphaFoldDB" id="A0A834WDN0"/>
<accession>A0A834WDN0</accession>
<evidence type="ECO:0000313" key="2">
    <source>
        <dbReference type="EMBL" id="KAF7813349.1"/>
    </source>
</evidence>
<protein>
    <submittedName>
        <fullName evidence="2">Uncharacterized protein</fullName>
    </submittedName>
</protein>
<keyword evidence="3" id="KW-1185">Reference proteome</keyword>
<proteinExistence type="predicted"/>
<gene>
    <name evidence="2" type="ORF">G2W53_034325</name>
</gene>
<dbReference type="Proteomes" id="UP000634136">
    <property type="component" value="Unassembled WGS sequence"/>
</dbReference>
<name>A0A834WDN0_9FABA</name>
<evidence type="ECO:0000256" key="1">
    <source>
        <dbReference type="SAM" id="MobiDB-lite"/>
    </source>
</evidence>
<comment type="caution">
    <text evidence="2">The sequence shown here is derived from an EMBL/GenBank/DDBJ whole genome shotgun (WGS) entry which is preliminary data.</text>
</comment>
<evidence type="ECO:0000313" key="3">
    <source>
        <dbReference type="Proteomes" id="UP000634136"/>
    </source>
</evidence>
<feature type="region of interest" description="Disordered" evidence="1">
    <location>
        <begin position="1"/>
        <end position="27"/>
    </location>
</feature>
<sequence>MGNGDVDEEWNGKVTRKGMDTHSVKHTHVAPGRVPRCESSVDMRNYLTPECVKQLGFIATLHYEQ</sequence>
<organism evidence="2 3">
    <name type="scientific">Senna tora</name>
    <dbReference type="NCBI Taxonomy" id="362788"/>
    <lineage>
        <taxon>Eukaryota</taxon>
        <taxon>Viridiplantae</taxon>
        <taxon>Streptophyta</taxon>
        <taxon>Embryophyta</taxon>
        <taxon>Tracheophyta</taxon>
        <taxon>Spermatophyta</taxon>
        <taxon>Magnoliopsida</taxon>
        <taxon>eudicotyledons</taxon>
        <taxon>Gunneridae</taxon>
        <taxon>Pentapetalae</taxon>
        <taxon>rosids</taxon>
        <taxon>fabids</taxon>
        <taxon>Fabales</taxon>
        <taxon>Fabaceae</taxon>
        <taxon>Caesalpinioideae</taxon>
        <taxon>Cassia clade</taxon>
        <taxon>Senna</taxon>
    </lineage>
</organism>
<dbReference type="EMBL" id="JAAIUW010000010">
    <property type="protein sequence ID" value="KAF7813349.1"/>
    <property type="molecule type" value="Genomic_DNA"/>
</dbReference>
<reference evidence="2" key="1">
    <citation type="submission" date="2020-09" db="EMBL/GenBank/DDBJ databases">
        <title>Genome-Enabled Discovery of Anthraquinone Biosynthesis in Senna tora.</title>
        <authorList>
            <person name="Kang S.-H."/>
            <person name="Pandey R.P."/>
            <person name="Lee C.-M."/>
            <person name="Sim J.-S."/>
            <person name="Jeong J.-T."/>
            <person name="Choi B.-S."/>
            <person name="Jung M."/>
            <person name="Ginzburg D."/>
            <person name="Zhao K."/>
            <person name="Won S.Y."/>
            <person name="Oh T.-J."/>
            <person name="Yu Y."/>
            <person name="Kim N.-H."/>
            <person name="Lee O.R."/>
            <person name="Lee T.-H."/>
            <person name="Bashyal P."/>
            <person name="Kim T.-S."/>
            <person name="Lee W.-H."/>
            <person name="Kawkins C."/>
            <person name="Kim C.-K."/>
            <person name="Kim J.S."/>
            <person name="Ahn B.O."/>
            <person name="Rhee S.Y."/>
            <person name="Sohng J.K."/>
        </authorList>
    </citation>
    <scope>NUCLEOTIDE SEQUENCE</scope>
    <source>
        <tissue evidence="2">Leaf</tissue>
    </source>
</reference>